<feature type="non-terminal residue" evidence="1">
    <location>
        <position position="1"/>
    </location>
</feature>
<evidence type="ECO:0000313" key="1">
    <source>
        <dbReference type="EMBL" id="OWY98054.1"/>
    </source>
</evidence>
<name>A0A225UYC2_9STRA</name>
<reference evidence="2" key="1">
    <citation type="submission" date="2017-03" db="EMBL/GenBank/DDBJ databases">
        <title>Phytopthora megakarya and P. palmivora, two closely related causual agents of cacao black pod achieved similar genome size and gene model numbers by different mechanisms.</title>
        <authorList>
            <person name="Ali S."/>
            <person name="Shao J."/>
            <person name="Larry D.J."/>
            <person name="Kronmiller B."/>
            <person name="Shen D."/>
            <person name="Strem M.D."/>
            <person name="Melnick R.L."/>
            <person name="Guiltinan M.J."/>
            <person name="Tyler B.M."/>
            <person name="Meinhardt L.W."/>
            <person name="Bailey B.A."/>
        </authorList>
    </citation>
    <scope>NUCLEOTIDE SEQUENCE [LARGE SCALE GENOMIC DNA]</scope>
    <source>
        <strain evidence="2">zdho120</strain>
    </source>
</reference>
<dbReference type="OrthoDB" id="73664at2759"/>
<proteinExistence type="predicted"/>
<dbReference type="AlphaFoldDB" id="A0A225UYC2"/>
<protein>
    <submittedName>
        <fullName evidence="1">M96 mating-specific protein</fullName>
    </submittedName>
</protein>
<keyword evidence="2" id="KW-1185">Reference proteome</keyword>
<sequence length="114" mass="12495">DRVVILTRGQAKPIKFSAAPVNGIRFQENGWIMIEKAAAKDGTSKGNWSTISSSMELKPIFDDDAPDQDFTVGALTDFVIDSFHRNMHLGEEVVAAIMMDEARKAATQPASSWP</sequence>
<accession>A0A225UYC2</accession>
<comment type="caution">
    <text evidence="1">The sequence shown here is derived from an EMBL/GenBank/DDBJ whole genome shotgun (WGS) entry which is preliminary data.</text>
</comment>
<evidence type="ECO:0000313" key="2">
    <source>
        <dbReference type="Proteomes" id="UP000198211"/>
    </source>
</evidence>
<dbReference type="EMBL" id="NBNE01009796">
    <property type="protein sequence ID" value="OWY98054.1"/>
    <property type="molecule type" value="Genomic_DNA"/>
</dbReference>
<organism evidence="1 2">
    <name type="scientific">Phytophthora megakarya</name>
    <dbReference type="NCBI Taxonomy" id="4795"/>
    <lineage>
        <taxon>Eukaryota</taxon>
        <taxon>Sar</taxon>
        <taxon>Stramenopiles</taxon>
        <taxon>Oomycota</taxon>
        <taxon>Peronosporomycetes</taxon>
        <taxon>Peronosporales</taxon>
        <taxon>Peronosporaceae</taxon>
        <taxon>Phytophthora</taxon>
    </lineage>
</organism>
<dbReference type="Proteomes" id="UP000198211">
    <property type="component" value="Unassembled WGS sequence"/>
</dbReference>
<gene>
    <name evidence="1" type="ORF">PHMEG_00031278</name>
</gene>